<dbReference type="AlphaFoldDB" id="A0A9N7UU57"/>
<dbReference type="EMBL" id="CADEAL010001928">
    <property type="protein sequence ID" value="CAB1436713.1"/>
    <property type="molecule type" value="Genomic_DNA"/>
</dbReference>
<gene>
    <name evidence="2" type="ORF">PLEPLA_LOCUS24746</name>
</gene>
<name>A0A9N7UU57_PLEPL</name>
<evidence type="ECO:0000313" key="2">
    <source>
        <dbReference type="EMBL" id="CAB1436713.1"/>
    </source>
</evidence>
<accession>A0A9N7UU57</accession>
<evidence type="ECO:0000256" key="1">
    <source>
        <dbReference type="SAM" id="MobiDB-lite"/>
    </source>
</evidence>
<proteinExistence type="predicted"/>
<feature type="region of interest" description="Disordered" evidence="1">
    <location>
        <begin position="65"/>
        <end position="86"/>
    </location>
</feature>
<reference evidence="2" key="1">
    <citation type="submission" date="2020-03" db="EMBL/GenBank/DDBJ databases">
        <authorList>
            <person name="Weist P."/>
        </authorList>
    </citation>
    <scope>NUCLEOTIDE SEQUENCE</scope>
</reference>
<sequence length="389" mass="41231">MSGGWRRWLLGGRGAKGLPVGAPTYNLLPLDGASCQSNVIQCIHCSLNGTGINRGRVPVPREPVVGELDGSSEECTSLPSSSPPPQTTQSSYCYCHDLGGLDAHALARRRTRKEGGREGGGRDGKQTGEIKERSLIQTYLMRAYDGTEEGTFLHHGLHLQDKSRHLQAEDPGVRRGLGTAAALRCQYLHTALAAGNTELCFMLGISGHRGTRPSRVLQTSLPSHSLQLGDPEALLGLMGYVVAPPSSWFYHWFSRGCPPPPSSGSRGKVHPEGGISLHGKLSADGMRGCGFVVVSSRHDSAPGSQTSCDSVAADSGGAGEVRLSGAELLRKFCEGGERELESPQRRCNPGPSATLRQLRAGPVRGSDGAGGAEGEIFSPRWPAPAKQSW</sequence>
<feature type="region of interest" description="Disordered" evidence="1">
    <location>
        <begin position="340"/>
        <end position="389"/>
    </location>
</feature>
<comment type="caution">
    <text evidence="2">The sequence shown here is derived from an EMBL/GenBank/DDBJ whole genome shotgun (WGS) entry which is preliminary data.</text>
</comment>
<feature type="region of interest" description="Disordered" evidence="1">
    <location>
        <begin position="109"/>
        <end position="128"/>
    </location>
</feature>
<evidence type="ECO:0000313" key="3">
    <source>
        <dbReference type="Proteomes" id="UP001153269"/>
    </source>
</evidence>
<dbReference type="Proteomes" id="UP001153269">
    <property type="component" value="Unassembled WGS sequence"/>
</dbReference>
<organism evidence="2 3">
    <name type="scientific">Pleuronectes platessa</name>
    <name type="common">European plaice</name>
    <dbReference type="NCBI Taxonomy" id="8262"/>
    <lineage>
        <taxon>Eukaryota</taxon>
        <taxon>Metazoa</taxon>
        <taxon>Chordata</taxon>
        <taxon>Craniata</taxon>
        <taxon>Vertebrata</taxon>
        <taxon>Euteleostomi</taxon>
        <taxon>Actinopterygii</taxon>
        <taxon>Neopterygii</taxon>
        <taxon>Teleostei</taxon>
        <taxon>Neoteleostei</taxon>
        <taxon>Acanthomorphata</taxon>
        <taxon>Carangaria</taxon>
        <taxon>Pleuronectiformes</taxon>
        <taxon>Pleuronectoidei</taxon>
        <taxon>Pleuronectidae</taxon>
        <taxon>Pleuronectes</taxon>
    </lineage>
</organism>
<feature type="compositionally biased region" description="Low complexity" evidence="1">
    <location>
        <begin position="65"/>
        <end position="80"/>
    </location>
</feature>
<keyword evidence="3" id="KW-1185">Reference proteome</keyword>
<protein>
    <submittedName>
        <fullName evidence="2">Uncharacterized protein</fullName>
    </submittedName>
</protein>
<feature type="compositionally biased region" description="Basic and acidic residues" evidence="1">
    <location>
        <begin position="113"/>
        <end position="128"/>
    </location>
</feature>